<dbReference type="EMBL" id="JARJCW010000020">
    <property type="protein sequence ID" value="KAJ7213825.1"/>
    <property type="molecule type" value="Genomic_DNA"/>
</dbReference>
<comment type="caution">
    <text evidence="2">The sequence shown here is derived from an EMBL/GenBank/DDBJ whole genome shotgun (WGS) entry which is preliminary data.</text>
</comment>
<evidence type="ECO:0000313" key="3">
    <source>
        <dbReference type="Proteomes" id="UP001219525"/>
    </source>
</evidence>
<accession>A0AAD6VI85</accession>
<feature type="region of interest" description="Disordered" evidence="1">
    <location>
        <begin position="61"/>
        <end position="130"/>
    </location>
</feature>
<feature type="compositionally biased region" description="Low complexity" evidence="1">
    <location>
        <begin position="61"/>
        <end position="71"/>
    </location>
</feature>
<reference evidence="2" key="1">
    <citation type="submission" date="2023-03" db="EMBL/GenBank/DDBJ databases">
        <title>Massive genome expansion in bonnet fungi (Mycena s.s.) driven by repeated elements and novel gene families across ecological guilds.</title>
        <authorList>
            <consortium name="Lawrence Berkeley National Laboratory"/>
            <person name="Harder C.B."/>
            <person name="Miyauchi S."/>
            <person name="Viragh M."/>
            <person name="Kuo A."/>
            <person name="Thoen E."/>
            <person name="Andreopoulos B."/>
            <person name="Lu D."/>
            <person name="Skrede I."/>
            <person name="Drula E."/>
            <person name="Henrissat B."/>
            <person name="Morin E."/>
            <person name="Kohler A."/>
            <person name="Barry K."/>
            <person name="LaButti K."/>
            <person name="Morin E."/>
            <person name="Salamov A."/>
            <person name="Lipzen A."/>
            <person name="Mereny Z."/>
            <person name="Hegedus B."/>
            <person name="Baldrian P."/>
            <person name="Stursova M."/>
            <person name="Weitz H."/>
            <person name="Taylor A."/>
            <person name="Grigoriev I.V."/>
            <person name="Nagy L.G."/>
            <person name="Martin F."/>
            <person name="Kauserud H."/>
        </authorList>
    </citation>
    <scope>NUCLEOTIDE SEQUENCE</scope>
    <source>
        <strain evidence="2">9144</strain>
    </source>
</reference>
<dbReference type="Proteomes" id="UP001219525">
    <property type="component" value="Unassembled WGS sequence"/>
</dbReference>
<gene>
    <name evidence="2" type="ORF">GGX14DRAFT_563403</name>
</gene>
<organism evidence="2 3">
    <name type="scientific">Mycena pura</name>
    <dbReference type="NCBI Taxonomy" id="153505"/>
    <lineage>
        <taxon>Eukaryota</taxon>
        <taxon>Fungi</taxon>
        <taxon>Dikarya</taxon>
        <taxon>Basidiomycota</taxon>
        <taxon>Agaricomycotina</taxon>
        <taxon>Agaricomycetes</taxon>
        <taxon>Agaricomycetidae</taxon>
        <taxon>Agaricales</taxon>
        <taxon>Marasmiineae</taxon>
        <taxon>Mycenaceae</taxon>
        <taxon>Mycena</taxon>
    </lineage>
</organism>
<keyword evidence="3" id="KW-1185">Reference proteome</keyword>
<proteinExistence type="predicted"/>
<evidence type="ECO:0000256" key="1">
    <source>
        <dbReference type="SAM" id="MobiDB-lite"/>
    </source>
</evidence>
<feature type="compositionally biased region" description="Basic residues" evidence="1">
    <location>
        <begin position="107"/>
        <end position="125"/>
    </location>
</feature>
<protein>
    <submittedName>
        <fullName evidence="2">Uncharacterized protein</fullName>
    </submittedName>
</protein>
<evidence type="ECO:0000313" key="2">
    <source>
        <dbReference type="EMBL" id="KAJ7213825.1"/>
    </source>
</evidence>
<sequence>MSGDAPALGSAHPLYGLPCRCAYLHARLPRPAPSAQHPHAPLSEVETSDQALVARAPADQALAAPTYAPEPQTRPPPRTRHACASIRPCSRTPDNSRARARCAYAPRTRRRPLPRTRRAPTHRPRATPAPTYAPYTRACARVHVPYAVTCRRLPLRTHRACARIRAVLACAPPAVPAPAPTPAPCPRPCPTTCHPTPLRTVPRIRVPYTPCSRVRLRLPRARPHATPPPRTAVPAPAYAYRTRCACTPAPAPVPCPRRRPSARAYT</sequence>
<name>A0AAD6VI85_9AGAR</name>
<dbReference type="AlphaFoldDB" id="A0AAD6VI85"/>